<feature type="compositionally biased region" description="Basic and acidic residues" evidence="1">
    <location>
        <begin position="827"/>
        <end position="836"/>
    </location>
</feature>
<feature type="region of interest" description="Disordered" evidence="1">
    <location>
        <begin position="190"/>
        <end position="218"/>
    </location>
</feature>
<proteinExistence type="predicted"/>
<reference evidence="2" key="1">
    <citation type="submission" date="2022-06" db="EMBL/GenBank/DDBJ databases">
        <title>Complete genome sequences of two strains of the flax pathogen Septoria linicola.</title>
        <authorList>
            <person name="Lapalu N."/>
            <person name="Simon A."/>
            <person name="Demenou B."/>
            <person name="Paumier D."/>
            <person name="Guillot M.-P."/>
            <person name="Gout L."/>
            <person name="Valade R."/>
        </authorList>
    </citation>
    <scope>NUCLEOTIDE SEQUENCE</scope>
    <source>
        <strain evidence="2">SE15195</strain>
    </source>
</reference>
<dbReference type="AlphaFoldDB" id="A0A9Q9EQ94"/>
<evidence type="ECO:0000256" key="1">
    <source>
        <dbReference type="SAM" id="MobiDB-lite"/>
    </source>
</evidence>
<sequence>MPPTADEAPQSPSGSDSEPSASNSNNDNNNNPIAVHKRRLGKSPLSSISSLPDRRSNASLSNLFSSTTALPTGSPSQSGTSTPVAERPASSVFSPAGSTVRSPSPAPSGQTASNDVRDLLLRAFAPHVSVLASHDTEELVRHKGIPGGLLDLLRPFGEHIQGKVTIRDSTGISKLWDDFSLRFVGVRDGLDNPRSTDRKSTDSTPSQRGHKRGASLLEYKPAHLRTGGDVGQVEELVEQHLTFYEENSGPVEASYMTIKDTAAVPDPCSTSPFYMLYLRRLLSGLPMVPSETFSHPVASVIAISSRSASPIEELRSLYDSSNSGEHRLPQWVHNEFLRYYVLIHDEDYDDITKSMALYDQMKRHFGLHCHLLRLRSTQCVPSDDDSVRLPPVEWSAAAEDLAEIVRRETNEDEEDPTPYIFESDVTALRAFVREMVTQSIIPSMERASATWNDQVASRRRGLSGRFMSMSKRFTAFGGGRTSSSPLLGGAGSNYDSLQGFYRPEAAEAVMRKLGDYAMMLRDFKLAHGTYEILCQDFKHDKAWRYYAGVNEMAAVSLLLSTGSSNKIRIEGIDQYLETAYYSYVTRVGAPYNALRTLILGVELLKMRGGNALDDAARWTNRVLDDRLVGAVGHALLTERIASCLSERKVVGGPTDIDRRRKAAFWNTISADAWLRLEKTSQADRCLTEAFRLYGLDHNEGSLEFRSMASFLFTLQEAVSANRGGVHHLGEDDLTEGVEPVQVEREQLIQQPIVPSHGHRKSLSTSAPPPPGTLGNAHAHRRSISTGGPPPMPASFDPLGAVPSAYDGAGSGKLNPPGVQDATPLSPVREKRDDGFE</sequence>
<dbReference type="Pfam" id="PF12739">
    <property type="entry name" value="TRAPPC-Trs85"/>
    <property type="match status" value="1"/>
</dbReference>
<gene>
    <name evidence="2" type="ORF">Slin15195_G106220</name>
</gene>
<dbReference type="InterPro" id="IPR024420">
    <property type="entry name" value="TRAPP_III_complex_Trs85"/>
</dbReference>
<dbReference type="EMBL" id="CP099426">
    <property type="protein sequence ID" value="USW57303.1"/>
    <property type="molecule type" value="Genomic_DNA"/>
</dbReference>
<dbReference type="PANTHER" id="PTHR12975">
    <property type="entry name" value="TRANSPORT PROTEIN TRAPP"/>
    <property type="match status" value="1"/>
</dbReference>
<name>A0A9Q9EQ94_9PEZI</name>
<dbReference type="PANTHER" id="PTHR12975:SF6">
    <property type="entry name" value="TRAFFICKING PROTEIN PARTICLE COMPLEX SUBUNIT 8"/>
    <property type="match status" value="1"/>
</dbReference>
<accession>A0A9Q9EQ94</accession>
<feature type="region of interest" description="Disordered" evidence="1">
    <location>
        <begin position="1"/>
        <end position="113"/>
    </location>
</feature>
<feature type="compositionally biased region" description="Basic and acidic residues" evidence="1">
    <location>
        <begin position="190"/>
        <end position="201"/>
    </location>
</feature>
<keyword evidence="3" id="KW-1185">Reference proteome</keyword>
<feature type="compositionally biased region" description="Polar residues" evidence="1">
    <location>
        <begin position="57"/>
        <end position="70"/>
    </location>
</feature>
<evidence type="ECO:0000313" key="2">
    <source>
        <dbReference type="EMBL" id="USW57303.1"/>
    </source>
</evidence>
<feature type="compositionally biased region" description="Low complexity" evidence="1">
    <location>
        <begin position="11"/>
        <end position="32"/>
    </location>
</feature>
<feature type="region of interest" description="Disordered" evidence="1">
    <location>
        <begin position="750"/>
        <end position="836"/>
    </location>
</feature>
<dbReference type="Proteomes" id="UP001056384">
    <property type="component" value="Chromosome 9"/>
</dbReference>
<feature type="compositionally biased region" description="Low complexity" evidence="1">
    <location>
        <begin position="71"/>
        <end position="83"/>
    </location>
</feature>
<evidence type="ECO:0000313" key="3">
    <source>
        <dbReference type="Proteomes" id="UP001056384"/>
    </source>
</evidence>
<feature type="compositionally biased region" description="Polar residues" evidence="1">
    <location>
        <begin position="91"/>
        <end position="113"/>
    </location>
</feature>
<dbReference type="GO" id="GO:1990072">
    <property type="term" value="C:TRAPPIII protein complex"/>
    <property type="evidence" value="ECO:0007669"/>
    <property type="project" value="TreeGrafter"/>
</dbReference>
<organism evidence="2 3">
    <name type="scientific">Septoria linicola</name>
    <dbReference type="NCBI Taxonomy" id="215465"/>
    <lineage>
        <taxon>Eukaryota</taxon>
        <taxon>Fungi</taxon>
        <taxon>Dikarya</taxon>
        <taxon>Ascomycota</taxon>
        <taxon>Pezizomycotina</taxon>
        <taxon>Dothideomycetes</taxon>
        <taxon>Dothideomycetidae</taxon>
        <taxon>Mycosphaerellales</taxon>
        <taxon>Mycosphaerellaceae</taxon>
        <taxon>Septoria</taxon>
    </lineage>
</organism>
<protein>
    <submittedName>
        <fullName evidence="2">TRAPP III complex, Trs85 protein</fullName>
    </submittedName>
</protein>